<evidence type="ECO:0000313" key="8">
    <source>
        <dbReference type="Proteomes" id="UP000677054"/>
    </source>
</evidence>
<dbReference type="Proteomes" id="UP000677054">
    <property type="component" value="Unassembled WGS sequence"/>
</dbReference>
<dbReference type="Pfam" id="PF02618">
    <property type="entry name" value="YceG"/>
    <property type="match status" value="1"/>
</dbReference>
<dbReference type="GO" id="GO:0016829">
    <property type="term" value="F:lyase activity"/>
    <property type="evidence" value="ECO:0007669"/>
    <property type="project" value="UniProtKB-KW"/>
</dbReference>
<evidence type="ECO:0000256" key="5">
    <source>
        <dbReference type="ARBA" id="ARBA00023239"/>
    </source>
</evidence>
<gene>
    <name evidence="7" type="ORF">DSTB1V02_LOCUS14938</name>
</gene>
<evidence type="ECO:0000313" key="7">
    <source>
        <dbReference type="EMBL" id="CAD7255193.1"/>
    </source>
</evidence>
<organism evidence="7">
    <name type="scientific">Darwinula stevensoni</name>
    <dbReference type="NCBI Taxonomy" id="69355"/>
    <lineage>
        <taxon>Eukaryota</taxon>
        <taxon>Metazoa</taxon>
        <taxon>Ecdysozoa</taxon>
        <taxon>Arthropoda</taxon>
        <taxon>Crustacea</taxon>
        <taxon>Oligostraca</taxon>
        <taxon>Ostracoda</taxon>
        <taxon>Podocopa</taxon>
        <taxon>Podocopida</taxon>
        <taxon>Darwinulocopina</taxon>
        <taxon>Darwinuloidea</taxon>
        <taxon>Darwinulidae</taxon>
        <taxon>Darwinula</taxon>
    </lineage>
</organism>
<keyword evidence="8" id="KW-1185">Reference proteome</keyword>
<keyword evidence="3" id="KW-1133">Transmembrane helix</keyword>
<keyword evidence="6" id="KW-0961">Cell wall biogenesis/degradation</keyword>
<dbReference type="OrthoDB" id="8300082at2759"/>
<dbReference type="EMBL" id="LR918826">
    <property type="protein sequence ID" value="CAD7255193.1"/>
    <property type="molecule type" value="Genomic_DNA"/>
</dbReference>
<dbReference type="Gene3D" id="3.30.160.60">
    <property type="entry name" value="Classic Zinc Finger"/>
    <property type="match status" value="1"/>
</dbReference>
<name>A0A7R9AJJ3_9CRUS</name>
<reference evidence="7" key="1">
    <citation type="submission" date="2020-11" db="EMBL/GenBank/DDBJ databases">
        <authorList>
            <person name="Tran Van P."/>
        </authorList>
    </citation>
    <scope>NUCLEOTIDE SEQUENCE</scope>
</reference>
<protein>
    <recommendedName>
        <fullName evidence="9">Aminodeoxychorismate lyase</fullName>
    </recommendedName>
</protein>
<evidence type="ECO:0000256" key="1">
    <source>
        <dbReference type="ARBA" id="ARBA00022475"/>
    </source>
</evidence>
<dbReference type="NCBIfam" id="TIGR00247">
    <property type="entry name" value="endolytic transglycosylase MltG"/>
    <property type="match status" value="1"/>
</dbReference>
<dbReference type="EMBL" id="CAJPEV010019308">
    <property type="protein sequence ID" value="CAG0907822.1"/>
    <property type="molecule type" value="Genomic_DNA"/>
</dbReference>
<dbReference type="GO" id="GO:0071555">
    <property type="term" value="P:cell wall organization"/>
    <property type="evidence" value="ECO:0007669"/>
    <property type="project" value="UniProtKB-KW"/>
</dbReference>
<keyword evidence="1" id="KW-1003">Cell membrane</keyword>
<dbReference type="AlphaFoldDB" id="A0A7R9AJJ3"/>
<dbReference type="PANTHER" id="PTHR30518:SF2">
    <property type="entry name" value="ENDOLYTIC MUREIN TRANSGLYCOSYLASE"/>
    <property type="match status" value="1"/>
</dbReference>
<evidence type="ECO:0008006" key="9">
    <source>
        <dbReference type="Google" id="ProtNLM"/>
    </source>
</evidence>
<keyword evidence="2" id="KW-0812">Transmembrane</keyword>
<dbReference type="CDD" id="cd08010">
    <property type="entry name" value="MltG_like"/>
    <property type="match status" value="1"/>
</dbReference>
<evidence type="ECO:0000256" key="2">
    <source>
        <dbReference type="ARBA" id="ARBA00022692"/>
    </source>
</evidence>
<dbReference type="InterPro" id="IPR003770">
    <property type="entry name" value="MLTG-like"/>
</dbReference>
<evidence type="ECO:0000256" key="3">
    <source>
        <dbReference type="ARBA" id="ARBA00022989"/>
    </source>
</evidence>
<accession>A0A7R9AJJ3</accession>
<dbReference type="PANTHER" id="PTHR30518">
    <property type="entry name" value="ENDOLYTIC MUREIN TRANSGLYCOSYLASE"/>
    <property type="match status" value="1"/>
</dbReference>
<evidence type="ECO:0000256" key="4">
    <source>
        <dbReference type="ARBA" id="ARBA00023136"/>
    </source>
</evidence>
<keyword evidence="4" id="KW-0472">Membrane</keyword>
<keyword evidence="5" id="KW-0456">Lyase</keyword>
<evidence type="ECO:0000256" key="6">
    <source>
        <dbReference type="ARBA" id="ARBA00023316"/>
    </source>
</evidence>
<proteinExistence type="predicted"/>
<sequence length="198" mass="22027">MSEQELLAAINIPALPTLEGYLAPDTYLYPRDTSDLVFFRQAAKKMQTDIRTAWEQRAEDLAISSPAEMVNLASIIEKETAHPSDRNSVAAVFHNRLKIDMPLQTDPTVIYGMGETYRGNIRKVDLQTDTPWNTYTRRGLPATPIAMPGRAALLAAVQPAPTDALYFVSLNDGSGKSHFSNNLNAHNQAVQRYILKRP</sequence>